<gene>
    <name evidence="1" type="ORF">H206_06107</name>
</gene>
<keyword evidence="2" id="KW-1185">Reference proteome</keyword>
<protein>
    <submittedName>
        <fullName evidence="1">Uncharacterized protein</fullName>
    </submittedName>
</protein>
<comment type="caution">
    <text evidence="1">The sequence shown here is derived from an EMBL/GenBank/DDBJ whole genome shotgun (WGS) entry which is preliminary data.</text>
</comment>
<dbReference type="EMBL" id="MTKO01000029">
    <property type="protein sequence ID" value="RWX47673.1"/>
    <property type="molecule type" value="Genomic_DNA"/>
</dbReference>
<reference evidence="1 2" key="1">
    <citation type="submission" date="2017-01" db="EMBL/GenBank/DDBJ databases">
        <title>The cable genome- insights into the physiology and evolution of filamentous bacteria capable of sulfide oxidation via long distance electron transfer.</title>
        <authorList>
            <person name="Schreiber L."/>
            <person name="Bjerg J.T."/>
            <person name="Boggild A."/>
            <person name="Van De Vossenberg J."/>
            <person name="Meysman F."/>
            <person name="Nielsen L.P."/>
            <person name="Schramm A."/>
            <person name="Kjeldsen K.U."/>
        </authorList>
    </citation>
    <scope>NUCLEOTIDE SEQUENCE [LARGE SCALE GENOMIC DNA]</scope>
    <source>
        <strain evidence="1">MCF</strain>
    </source>
</reference>
<dbReference type="AlphaFoldDB" id="A0A3S3SQA3"/>
<sequence length="39" mass="4671">MLFFEISTGISSLLFLFEKEIFFFGTLLRLNIYFTVFPK</sequence>
<name>A0A3S3SQA3_9BACT</name>
<evidence type="ECO:0000313" key="2">
    <source>
        <dbReference type="Proteomes" id="UP000287853"/>
    </source>
</evidence>
<accession>A0A3S3SQA3</accession>
<evidence type="ECO:0000313" key="1">
    <source>
        <dbReference type="EMBL" id="RWX47673.1"/>
    </source>
</evidence>
<proteinExistence type="predicted"/>
<organism evidence="1 2">
    <name type="scientific">Candidatus Electrothrix aarhusensis</name>
    <dbReference type="NCBI Taxonomy" id="1859131"/>
    <lineage>
        <taxon>Bacteria</taxon>
        <taxon>Pseudomonadati</taxon>
        <taxon>Thermodesulfobacteriota</taxon>
        <taxon>Desulfobulbia</taxon>
        <taxon>Desulfobulbales</taxon>
        <taxon>Desulfobulbaceae</taxon>
        <taxon>Candidatus Electrothrix</taxon>
    </lineage>
</organism>
<dbReference type="Proteomes" id="UP000287853">
    <property type="component" value="Unassembled WGS sequence"/>
</dbReference>